<gene>
    <name evidence="1" type="ORF">GCM10009788_20300</name>
</gene>
<proteinExistence type="predicted"/>
<dbReference type="Proteomes" id="UP001500842">
    <property type="component" value="Unassembled WGS sequence"/>
</dbReference>
<sequence length="364" mass="40767">MRPSPLDEYPIHQSTLSLGRVGTSDTRFYDRGYFNGHDHESDTFFVAGLGVYPNLGLSDAFLMVRRDDRLRTLCFSDQVATRRLEQAVGPFRVEVVDPLRRLRLVCDDGPDGLAADLTWHSSFPAVFEPPQLVLGDEAAAHHAAYDTTRFAQVGRWSGELQVDGEQIVVGRETWTGFRDRSWGVRPMGTPTPRGEVPERWAHGFWWTYVPLQFEDFFVMVVASESPDGERRMNEAVRVRTDGSVENLGWPRFDIAYLAGTRLPVAARIELTDARGEPLVIDIEVATAVPLGMGSGYVTDWEWVHGMPMGPNWSRRRSFDLRDPEIAALGAIGVTDHAVRARLGDQVGWGMFEHACVGPHRPSGF</sequence>
<evidence type="ECO:0008006" key="3">
    <source>
        <dbReference type="Google" id="ProtNLM"/>
    </source>
</evidence>
<reference evidence="1 2" key="1">
    <citation type="journal article" date="2019" name="Int. J. Syst. Evol. Microbiol.">
        <title>The Global Catalogue of Microorganisms (GCM) 10K type strain sequencing project: providing services to taxonomists for standard genome sequencing and annotation.</title>
        <authorList>
            <consortium name="The Broad Institute Genomics Platform"/>
            <consortium name="The Broad Institute Genome Sequencing Center for Infectious Disease"/>
            <person name="Wu L."/>
            <person name="Ma J."/>
        </authorList>
    </citation>
    <scope>NUCLEOTIDE SEQUENCE [LARGE SCALE GENOMIC DNA]</scope>
    <source>
        <strain evidence="1 2">JCM 14942</strain>
    </source>
</reference>
<evidence type="ECO:0000313" key="1">
    <source>
        <dbReference type="EMBL" id="GAA1515946.1"/>
    </source>
</evidence>
<protein>
    <recommendedName>
        <fullName evidence="3">Tocopherol cyclase</fullName>
    </recommendedName>
</protein>
<evidence type="ECO:0000313" key="2">
    <source>
        <dbReference type="Proteomes" id="UP001500842"/>
    </source>
</evidence>
<accession>A0ABN2AEN6</accession>
<keyword evidence="2" id="KW-1185">Reference proteome</keyword>
<dbReference type="EMBL" id="BAAAOR010000014">
    <property type="protein sequence ID" value="GAA1515946.1"/>
    <property type="molecule type" value="Genomic_DNA"/>
</dbReference>
<dbReference type="SUPFAM" id="SSF159245">
    <property type="entry name" value="AttH-like"/>
    <property type="match status" value="1"/>
</dbReference>
<dbReference type="RefSeq" id="WP_344111963.1">
    <property type="nucleotide sequence ID" value="NZ_BAAAOR010000014.1"/>
</dbReference>
<name>A0ABN2AEN6_9ACTN</name>
<organism evidence="1 2">
    <name type="scientific">Nocardioides humi</name>
    <dbReference type="NCBI Taxonomy" id="449461"/>
    <lineage>
        <taxon>Bacteria</taxon>
        <taxon>Bacillati</taxon>
        <taxon>Actinomycetota</taxon>
        <taxon>Actinomycetes</taxon>
        <taxon>Propionibacteriales</taxon>
        <taxon>Nocardioidaceae</taxon>
        <taxon>Nocardioides</taxon>
    </lineage>
</organism>
<comment type="caution">
    <text evidence="1">The sequence shown here is derived from an EMBL/GenBank/DDBJ whole genome shotgun (WGS) entry which is preliminary data.</text>
</comment>